<comment type="caution">
    <text evidence="1">The sequence shown here is derived from an EMBL/GenBank/DDBJ whole genome shotgun (WGS) entry which is preliminary data.</text>
</comment>
<evidence type="ECO:0000313" key="2">
    <source>
        <dbReference type="Proteomes" id="UP001476798"/>
    </source>
</evidence>
<feature type="non-terminal residue" evidence="1">
    <location>
        <position position="1"/>
    </location>
</feature>
<name>A0ABV0MGN3_9TELE</name>
<reference evidence="1 2" key="1">
    <citation type="submission" date="2021-06" db="EMBL/GenBank/DDBJ databases">
        <authorList>
            <person name="Palmer J.M."/>
        </authorList>
    </citation>
    <scope>NUCLEOTIDE SEQUENCE [LARGE SCALE GENOMIC DNA]</scope>
    <source>
        <strain evidence="1 2">GA_2019</strain>
        <tissue evidence="1">Muscle</tissue>
    </source>
</reference>
<sequence>VFILTAQTKHVFNGCRGWFPVQQRLSALLRLIYIVLSDWLLTRVPPSRLFVLHHTFTGFTVSNGDELTACCVCPFLLLLLLQRAAQPFDWIPLKRKTSHLKEKKEKHRQVCSISSALLLRFQAYRDGLDDVQRCSPGVYVSPRFGKDLFYREIHGPAFVSLSSCPQHRLQQPVRAAPPRSKRRQRTVPGRRYEAVCNV</sequence>
<gene>
    <name evidence="1" type="ORF">GOODEAATRI_000338</name>
</gene>
<dbReference type="Proteomes" id="UP001476798">
    <property type="component" value="Unassembled WGS sequence"/>
</dbReference>
<accession>A0ABV0MGN3</accession>
<evidence type="ECO:0000313" key="1">
    <source>
        <dbReference type="EMBL" id="MEQ2157287.1"/>
    </source>
</evidence>
<organism evidence="1 2">
    <name type="scientific">Goodea atripinnis</name>
    <dbReference type="NCBI Taxonomy" id="208336"/>
    <lineage>
        <taxon>Eukaryota</taxon>
        <taxon>Metazoa</taxon>
        <taxon>Chordata</taxon>
        <taxon>Craniata</taxon>
        <taxon>Vertebrata</taxon>
        <taxon>Euteleostomi</taxon>
        <taxon>Actinopterygii</taxon>
        <taxon>Neopterygii</taxon>
        <taxon>Teleostei</taxon>
        <taxon>Neoteleostei</taxon>
        <taxon>Acanthomorphata</taxon>
        <taxon>Ovalentaria</taxon>
        <taxon>Atherinomorphae</taxon>
        <taxon>Cyprinodontiformes</taxon>
        <taxon>Goodeidae</taxon>
        <taxon>Goodea</taxon>
    </lineage>
</organism>
<protein>
    <submittedName>
        <fullName evidence="1">Uncharacterized protein</fullName>
    </submittedName>
</protein>
<keyword evidence="2" id="KW-1185">Reference proteome</keyword>
<dbReference type="EMBL" id="JAHRIO010000009">
    <property type="protein sequence ID" value="MEQ2157287.1"/>
    <property type="molecule type" value="Genomic_DNA"/>
</dbReference>
<proteinExistence type="predicted"/>